<evidence type="ECO:0000313" key="3">
    <source>
        <dbReference type="Proteomes" id="UP000321484"/>
    </source>
</evidence>
<dbReference type="Proteomes" id="UP000321484">
    <property type="component" value="Unassembled WGS sequence"/>
</dbReference>
<comment type="caution">
    <text evidence="2">The sequence shown here is derived from an EMBL/GenBank/DDBJ whole genome shotgun (WGS) entry which is preliminary data.</text>
</comment>
<name>A0A511Z215_9CELL</name>
<proteinExistence type="predicted"/>
<organism evidence="2 3">
    <name type="scientific">Actinotalea fermentans</name>
    <dbReference type="NCBI Taxonomy" id="43671"/>
    <lineage>
        <taxon>Bacteria</taxon>
        <taxon>Bacillati</taxon>
        <taxon>Actinomycetota</taxon>
        <taxon>Actinomycetes</taxon>
        <taxon>Micrococcales</taxon>
        <taxon>Cellulomonadaceae</taxon>
        <taxon>Actinotalea</taxon>
    </lineage>
</organism>
<sequence>MGTAPAAGERTGDVMAHGLDTLHRTRAQLTAIKGGRPAGAAQVPSPAALAALPTAPSWPSRDGVKRALGAPAMDGQNRIAIVKLASHLGWADGTDLVVCVERGRVRVWPGVVSTPAELPSQYRAGRMTLPAAARARLDVGVGDMVFASTASNGELLLLSGADVAQAIDADAEPVPAPVSAPLPAAKRGGVKPAWRAPVASGG</sequence>
<dbReference type="AlphaFoldDB" id="A0A511Z215"/>
<accession>A0A511Z215</accession>
<dbReference type="EMBL" id="BJYK01000013">
    <property type="protein sequence ID" value="GEN81495.1"/>
    <property type="molecule type" value="Genomic_DNA"/>
</dbReference>
<evidence type="ECO:0000313" key="2">
    <source>
        <dbReference type="EMBL" id="GEN81495.1"/>
    </source>
</evidence>
<gene>
    <name evidence="2" type="ORF">AFE02nite_32290</name>
</gene>
<keyword evidence="3" id="KW-1185">Reference proteome</keyword>
<evidence type="ECO:0000256" key="1">
    <source>
        <dbReference type="SAM" id="MobiDB-lite"/>
    </source>
</evidence>
<protein>
    <submittedName>
        <fullName evidence="2">Uncharacterized protein</fullName>
    </submittedName>
</protein>
<reference evidence="2 3" key="1">
    <citation type="submission" date="2019-07" db="EMBL/GenBank/DDBJ databases">
        <title>Whole genome shotgun sequence of Actinotalea fermentans NBRC 105374.</title>
        <authorList>
            <person name="Hosoyama A."/>
            <person name="Uohara A."/>
            <person name="Ohji S."/>
            <person name="Ichikawa N."/>
        </authorList>
    </citation>
    <scope>NUCLEOTIDE SEQUENCE [LARGE SCALE GENOMIC DNA]</scope>
    <source>
        <strain evidence="2 3">NBRC 105374</strain>
    </source>
</reference>
<feature type="region of interest" description="Disordered" evidence="1">
    <location>
        <begin position="178"/>
        <end position="202"/>
    </location>
</feature>